<dbReference type="AlphaFoldDB" id="A0A1X7TPB6"/>
<name>A0A1X7TPB6_AMPQE</name>
<dbReference type="InParanoid" id="A0A1X7TPB6"/>
<feature type="compositionally biased region" description="Pro residues" evidence="1">
    <location>
        <begin position="66"/>
        <end position="78"/>
    </location>
</feature>
<sequence>IKWQLSATLCSFAANSHQVAYDTKLMSKSFSSSKEGTMTSPTHIITKSRSRKRSRQSKSSVTEPPLQTPPPVAPPLTVPPTAIQPEHVHEAIRRYMCSMTGPHLPFTSHFMKQKFRNRSV</sequence>
<organism evidence="2">
    <name type="scientific">Amphimedon queenslandica</name>
    <name type="common">Sponge</name>
    <dbReference type="NCBI Taxonomy" id="400682"/>
    <lineage>
        <taxon>Eukaryota</taxon>
        <taxon>Metazoa</taxon>
        <taxon>Porifera</taxon>
        <taxon>Demospongiae</taxon>
        <taxon>Heteroscleromorpha</taxon>
        <taxon>Haplosclerida</taxon>
        <taxon>Niphatidae</taxon>
        <taxon>Amphimedon</taxon>
    </lineage>
</organism>
<reference evidence="2" key="1">
    <citation type="submission" date="2017-05" db="UniProtKB">
        <authorList>
            <consortium name="EnsemblMetazoa"/>
        </authorList>
    </citation>
    <scope>IDENTIFICATION</scope>
</reference>
<feature type="compositionally biased region" description="Basic residues" evidence="1">
    <location>
        <begin position="46"/>
        <end position="56"/>
    </location>
</feature>
<feature type="compositionally biased region" description="Polar residues" evidence="1">
    <location>
        <begin position="30"/>
        <end position="45"/>
    </location>
</feature>
<dbReference type="OrthoDB" id="66982at2759"/>
<dbReference type="EnsemblMetazoa" id="Aqu2.1.16659_001">
    <property type="protein sequence ID" value="Aqu2.1.16659_001"/>
    <property type="gene ID" value="Aqu2.1.16659"/>
</dbReference>
<proteinExistence type="predicted"/>
<feature type="region of interest" description="Disordered" evidence="1">
    <location>
        <begin position="30"/>
        <end position="81"/>
    </location>
</feature>
<evidence type="ECO:0000256" key="1">
    <source>
        <dbReference type="SAM" id="MobiDB-lite"/>
    </source>
</evidence>
<protein>
    <submittedName>
        <fullName evidence="2">Uncharacterized protein</fullName>
    </submittedName>
</protein>
<accession>A0A1X7TPB6</accession>
<evidence type="ECO:0000313" key="2">
    <source>
        <dbReference type="EnsemblMetazoa" id="Aqu2.1.16659_001"/>
    </source>
</evidence>